<evidence type="ECO:0000256" key="2">
    <source>
        <dbReference type="SAM" id="Phobius"/>
    </source>
</evidence>
<feature type="compositionally biased region" description="Gly residues" evidence="1">
    <location>
        <begin position="401"/>
        <end position="412"/>
    </location>
</feature>
<dbReference type="GeneID" id="24788199"/>
<dbReference type="Proteomes" id="UP000033066">
    <property type="component" value="Chromosome"/>
</dbReference>
<proteinExistence type="predicted"/>
<feature type="compositionally biased region" description="Polar residues" evidence="1">
    <location>
        <begin position="417"/>
        <end position="433"/>
    </location>
</feature>
<dbReference type="PATRIC" id="fig|1434107.4.peg.949"/>
<keyword evidence="2" id="KW-0812">Transmembrane</keyword>
<sequence length="515" mass="54396">MKKLSLITLMLLFSSAFICLGVGTALGAANVDTNSSSMQTNLTNQSSGIYLGADTSLNASNGNISSSSVQENVTNQKSNTVRSGTTLSASNGNINSAAVQVSVTNQSPDAARPGEPVELTLSVQNIGNNDLKDIKVALNPEYPFSKLSGEDLEKSISYLNARQDDDDAGVLKFKLMTDANASEGTYDLDIVTTYKSGSRSSERTYTTTKTIQLEVQGKEYAQVVTVSKADIDIAKEEPLEFIVTNTGTSPLKNLVFSWNDPKGVVLPVYSDNTKHIKYLEAGQSVKVDYTVMADVSATPGLYTLNVNLSYENSDSNSKNIQTTAGLFVGGTTDFDVSFSESSAGETSFSVANVGNNIAYAVKVSIPDQDGYKISGSSSTIVGNLEKGDYTIASFDVSNSQGGAGGNTTGDGPGTPPDSSQAGDNDASSNSIGSSDPLKVQIEYTDAKGERETVTKEVNLETTTSENMTAQGSRGSGNKSNGFGAHLSYIVILALAGGLFVYRKKIQEKLQKRKNK</sequence>
<reference evidence="3" key="1">
    <citation type="submission" date="2014-07" db="EMBL/GenBank/DDBJ databases">
        <title>Methanogenic archaea and the global carbon cycle.</title>
        <authorList>
            <person name="Henriksen J.R."/>
            <person name="Luke J."/>
            <person name="Reinhart S."/>
            <person name="Benedict M.N."/>
            <person name="Youngblut N.D."/>
            <person name="Metcalf M.E."/>
            <person name="Whitaker R.J."/>
            <person name="Metcalf W.W."/>
        </authorList>
    </citation>
    <scope>NUCLEOTIDE SEQUENCE [LARGE SCALE GENOMIC DNA]</scope>
    <source>
        <strain evidence="3">3</strain>
    </source>
</reference>
<dbReference type="KEGG" id="mbak:MSBR3_0711"/>
<gene>
    <name evidence="3" type="ORF">MSBR3_0711</name>
</gene>
<dbReference type="PANTHER" id="PTHR35902">
    <property type="entry name" value="S-LAYER DOMAIN-LIKE PROTEIN-RELATED"/>
    <property type="match status" value="1"/>
</dbReference>
<evidence type="ECO:0000256" key="1">
    <source>
        <dbReference type="SAM" id="MobiDB-lite"/>
    </source>
</evidence>
<dbReference type="HOGENOM" id="CLU_053088_0_0_2"/>
<name>A0A0E3SG00_METBA</name>
<dbReference type="AlphaFoldDB" id="A0A0E3SG00"/>
<evidence type="ECO:0000313" key="4">
    <source>
        <dbReference type="Proteomes" id="UP000033066"/>
    </source>
</evidence>
<feature type="compositionally biased region" description="Polar residues" evidence="1">
    <location>
        <begin position="459"/>
        <end position="476"/>
    </location>
</feature>
<keyword evidence="2" id="KW-1133">Transmembrane helix</keyword>
<feature type="region of interest" description="Disordered" evidence="1">
    <location>
        <begin position="62"/>
        <end position="89"/>
    </location>
</feature>
<organism evidence="3 4">
    <name type="scientific">Methanosarcina barkeri 3</name>
    <dbReference type="NCBI Taxonomy" id="1434107"/>
    <lineage>
        <taxon>Archaea</taxon>
        <taxon>Methanobacteriati</taxon>
        <taxon>Methanobacteriota</taxon>
        <taxon>Stenosarchaea group</taxon>
        <taxon>Methanomicrobia</taxon>
        <taxon>Methanosarcinales</taxon>
        <taxon>Methanosarcinaceae</taxon>
        <taxon>Methanosarcina</taxon>
    </lineage>
</organism>
<evidence type="ECO:0000313" key="3">
    <source>
        <dbReference type="EMBL" id="AKB81289.1"/>
    </source>
</evidence>
<dbReference type="RefSeq" id="WP_230627763.1">
    <property type="nucleotide sequence ID" value="NZ_CP009517.1"/>
</dbReference>
<protein>
    <submittedName>
        <fullName evidence="3">Uncharacterized protein</fullName>
    </submittedName>
</protein>
<dbReference type="STRING" id="1434107.MSBR3_0711"/>
<accession>A0A0E3SG00</accession>
<feature type="compositionally biased region" description="Basic and acidic residues" evidence="1">
    <location>
        <begin position="444"/>
        <end position="458"/>
    </location>
</feature>
<dbReference type="EMBL" id="CP009517">
    <property type="protein sequence ID" value="AKB81289.1"/>
    <property type="molecule type" value="Genomic_DNA"/>
</dbReference>
<keyword evidence="4" id="KW-1185">Reference proteome</keyword>
<dbReference type="PANTHER" id="PTHR35902:SF3">
    <property type="entry name" value="NPCBM-ASSOCIATED, NEW3 DOMAIN OF ALPHA-GALACTOSIDASE"/>
    <property type="match status" value="1"/>
</dbReference>
<keyword evidence="2" id="KW-0472">Membrane</keyword>
<feature type="region of interest" description="Disordered" evidence="1">
    <location>
        <begin position="395"/>
        <end position="476"/>
    </location>
</feature>
<feature type="transmembrane region" description="Helical" evidence="2">
    <location>
        <begin position="482"/>
        <end position="501"/>
    </location>
</feature>